<proteinExistence type="predicted"/>
<name>A0A8H7YC80_AJECA</name>
<reference evidence="1 2" key="1">
    <citation type="submission" date="2021-01" db="EMBL/GenBank/DDBJ databases">
        <title>Chromosome-level genome assembly of a human fungal pathogen reveals clustering of transcriptionally co-regulated genes.</title>
        <authorList>
            <person name="Voorhies M."/>
            <person name="Cohen S."/>
            <person name="Shea T.P."/>
            <person name="Petrus S."/>
            <person name="Munoz J.F."/>
            <person name="Poplawski S."/>
            <person name="Goldman W.E."/>
            <person name="Michael T."/>
            <person name="Cuomo C.A."/>
            <person name="Sil A."/>
            <person name="Beyhan S."/>
        </authorList>
    </citation>
    <scope>NUCLEOTIDE SEQUENCE [LARGE SCALE GENOMIC DNA]</scope>
    <source>
        <strain evidence="1 2">G184AR</strain>
    </source>
</reference>
<dbReference type="EMBL" id="JAEVHI010000007">
    <property type="protein sequence ID" value="KAG5287273.1"/>
    <property type="molecule type" value="Genomic_DNA"/>
</dbReference>
<sequence>MWYSRFFLFWQYTRDMSTFEVSPAFPLVVPYSTPWDAGILTMVGGHSTKSSGRRYTDKNLQA</sequence>
<accession>A0A8H7YC80</accession>
<protein>
    <submittedName>
        <fullName evidence="1">Uncharacterized protein</fullName>
    </submittedName>
</protein>
<gene>
    <name evidence="1" type="ORF">I7I52_10996</name>
</gene>
<evidence type="ECO:0000313" key="2">
    <source>
        <dbReference type="Proteomes" id="UP000670092"/>
    </source>
</evidence>
<organism evidence="1 2">
    <name type="scientific">Ajellomyces capsulatus</name>
    <name type="common">Darling's disease fungus</name>
    <name type="synonym">Histoplasma capsulatum</name>
    <dbReference type="NCBI Taxonomy" id="5037"/>
    <lineage>
        <taxon>Eukaryota</taxon>
        <taxon>Fungi</taxon>
        <taxon>Dikarya</taxon>
        <taxon>Ascomycota</taxon>
        <taxon>Pezizomycotina</taxon>
        <taxon>Eurotiomycetes</taxon>
        <taxon>Eurotiomycetidae</taxon>
        <taxon>Onygenales</taxon>
        <taxon>Ajellomycetaceae</taxon>
        <taxon>Histoplasma</taxon>
    </lineage>
</organism>
<comment type="caution">
    <text evidence="1">The sequence shown here is derived from an EMBL/GenBank/DDBJ whole genome shotgun (WGS) entry which is preliminary data.</text>
</comment>
<evidence type="ECO:0000313" key="1">
    <source>
        <dbReference type="EMBL" id="KAG5287273.1"/>
    </source>
</evidence>
<dbReference type="VEuPathDB" id="FungiDB:I7I52_10996"/>
<dbReference type="AlphaFoldDB" id="A0A8H7YC80"/>
<dbReference type="Proteomes" id="UP000670092">
    <property type="component" value="Unassembled WGS sequence"/>
</dbReference>